<dbReference type="AlphaFoldDB" id="I2E1J4"/>
<dbReference type="EMBL" id="JQ665880">
    <property type="protein sequence ID" value="AFJ91362.1"/>
    <property type="molecule type" value="Genomic_DNA"/>
</dbReference>
<geneLocation type="plasmid" evidence="2">
    <name>pHRC017</name>
</geneLocation>
<feature type="region of interest" description="Disordered" evidence="1">
    <location>
        <begin position="44"/>
        <end position="65"/>
    </location>
</feature>
<accession>I2E1J4</accession>
<evidence type="ECO:0000313" key="2">
    <source>
        <dbReference type="EMBL" id="AFJ91362.1"/>
    </source>
</evidence>
<feature type="compositionally biased region" description="Polar residues" evidence="1">
    <location>
        <begin position="53"/>
        <end position="65"/>
    </location>
</feature>
<organism evidence="2">
    <name type="scientific">Rhizobium meliloti</name>
    <name type="common">Ensifer meliloti</name>
    <name type="synonym">Sinorhizobium meliloti</name>
    <dbReference type="NCBI Taxonomy" id="382"/>
    <lineage>
        <taxon>Bacteria</taxon>
        <taxon>Pseudomonadati</taxon>
        <taxon>Pseudomonadota</taxon>
        <taxon>Alphaproteobacteria</taxon>
        <taxon>Hyphomicrobiales</taxon>
        <taxon>Rhizobiaceae</taxon>
        <taxon>Sinorhizobium/Ensifer group</taxon>
        <taxon>Sinorhizobium</taxon>
    </lineage>
</organism>
<name>I2E1J4_RHIML</name>
<sequence length="65" mass="7194">MTDGVITSLDFKRHMHRSTGFRSDIAVDLQALVGLELKDVVGGREERARSAPIGQTNQPGRSCRR</sequence>
<protein>
    <submittedName>
        <fullName evidence="2">Chitinase-like protein</fullName>
    </submittedName>
</protein>
<reference evidence="2" key="1">
    <citation type="journal article" date="2012" name="Mol. Plant Microbe Interact.">
        <title>Rhizobial plasmids that cause impaired symbiotic nitrogen fixation and enhanced host invasion.</title>
        <authorList>
            <person name="Crook M.B."/>
            <person name="Lindsay D.P."/>
            <person name="Biggs M.B."/>
            <person name="Bentley J.S."/>
            <person name="Price J.C."/>
            <person name="Clement S.C."/>
            <person name="Clement M.J."/>
            <person name="Long S.R."/>
            <person name="Griffitts J.S."/>
        </authorList>
    </citation>
    <scope>NUCLEOTIDE SEQUENCE</scope>
    <source>
        <strain evidence="2">C017</strain>
        <plasmid evidence="2">pHRC017</plasmid>
    </source>
</reference>
<proteinExistence type="predicted"/>
<gene>
    <name evidence="2" type="ORF">pHRC017_0205</name>
</gene>
<keyword evidence="2" id="KW-0614">Plasmid</keyword>
<evidence type="ECO:0000256" key="1">
    <source>
        <dbReference type="SAM" id="MobiDB-lite"/>
    </source>
</evidence>